<keyword evidence="1" id="KW-0472">Membrane</keyword>
<gene>
    <name evidence="2" type="ORF">HKT17_01165</name>
</gene>
<organism evidence="2 3">
    <name type="scientific">Limnobacter profundi</name>
    <dbReference type="NCBI Taxonomy" id="2732163"/>
    <lineage>
        <taxon>Bacteria</taxon>
        <taxon>Pseudomonadati</taxon>
        <taxon>Pseudomonadota</taxon>
        <taxon>Betaproteobacteria</taxon>
        <taxon>Burkholderiales</taxon>
        <taxon>Burkholderiaceae</taxon>
        <taxon>Limnobacter</taxon>
    </lineage>
</organism>
<protein>
    <submittedName>
        <fullName evidence="2">Uncharacterized protein</fullName>
    </submittedName>
</protein>
<evidence type="ECO:0000313" key="2">
    <source>
        <dbReference type="EMBL" id="QJR28414.1"/>
    </source>
</evidence>
<feature type="transmembrane region" description="Helical" evidence="1">
    <location>
        <begin position="54"/>
        <end position="76"/>
    </location>
</feature>
<dbReference type="EMBL" id="CP053084">
    <property type="protein sequence ID" value="QJR28414.1"/>
    <property type="molecule type" value="Genomic_DNA"/>
</dbReference>
<name>A0ABX6N207_9BURK</name>
<dbReference type="RefSeq" id="WP_171097227.1">
    <property type="nucleotide sequence ID" value="NZ_CP053084.1"/>
</dbReference>
<evidence type="ECO:0000313" key="3">
    <source>
        <dbReference type="Proteomes" id="UP000501130"/>
    </source>
</evidence>
<keyword evidence="1" id="KW-0812">Transmembrane</keyword>
<dbReference type="Proteomes" id="UP000501130">
    <property type="component" value="Chromosome"/>
</dbReference>
<accession>A0ABX6N207</accession>
<evidence type="ECO:0000256" key="1">
    <source>
        <dbReference type="SAM" id="Phobius"/>
    </source>
</evidence>
<keyword evidence="1" id="KW-1133">Transmembrane helix</keyword>
<sequence>MSEVEIDKLEALLLAKRQAKQISVSITLGLMTIVFLDSIYILSTVLHAIEGTEIFLYLLIFTMYAVGGAFALGTLARYAFIRHLKRVQADIHRIELKRILKRRHGERFVTPNRAPVHPHGMNCEPLPQRLRA</sequence>
<feature type="transmembrane region" description="Helical" evidence="1">
    <location>
        <begin position="21"/>
        <end position="42"/>
    </location>
</feature>
<proteinExistence type="predicted"/>
<keyword evidence="3" id="KW-1185">Reference proteome</keyword>
<reference evidence="2 3" key="1">
    <citation type="submission" date="2020-05" db="EMBL/GenBank/DDBJ databases">
        <title>Compete genome of Limnobacter sp. SAORIC-580.</title>
        <authorList>
            <person name="Song J."/>
            <person name="Cho J.-C."/>
        </authorList>
    </citation>
    <scope>NUCLEOTIDE SEQUENCE [LARGE SCALE GENOMIC DNA]</scope>
    <source>
        <strain evidence="2 3">SAORIC-580</strain>
    </source>
</reference>